<evidence type="ECO:0008006" key="4">
    <source>
        <dbReference type="Google" id="ProtNLM"/>
    </source>
</evidence>
<protein>
    <recommendedName>
        <fullName evidence="4">AMP-activated protein kinase glycogen-binding domain-containing protein</fullName>
    </recommendedName>
</protein>
<accession>A0A3N4JYH4</accession>
<sequence>MANNLTIKSASKLQKLKNRANMPSSFSNTKDGRESRDFKDRALVTFRIVLPTDNVPQTVHLIGSWDNYCNPLPMDQDLRVGRGVWKGMITENGGLEMGHDYTYYFLLDSKTSIPDPASTPDLTIVDPTSGRLVSMLYVPLELPPSPKLPSPPPHLFLSTKSLITPTAPLDEKAKTISPVSVIGSSVFAGSGDEGGLFEEPRKVPEHPSIQSPIETETPNKNPGSLRGKARDRSGRRMSIFQFGLKMVIKFPKWSIDREKYRR</sequence>
<evidence type="ECO:0000256" key="1">
    <source>
        <dbReference type="SAM" id="MobiDB-lite"/>
    </source>
</evidence>
<proteinExistence type="predicted"/>
<dbReference type="Gene3D" id="2.60.40.10">
    <property type="entry name" value="Immunoglobulins"/>
    <property type="match status" value="1"/>
</dbReference>
<dbReference type="OrthoDB" id="5422351at2759"/>
<dbReference type="Proteomes" id="UP000276215">
    <property type="component" value="Unassembled WGS sequence"/>
</dbReference>
<organism evidence="2 3">
    <name type="scientific">Choiromyces venosus 120613-1</name>
    <dbReference type="NCBI Taxonomy" id="1336337"/>
    <lineage>
        <taxon>Eukaryota</taxon>
        <taxon>Fungi</taxon>
        <taxon>Dikarya</taxon>
        <taxon>Ascomycota</taxon>
        <taxon>Pezizomycotina</taxon>
        <taxon>Pezizomycetes</taxon>
        <taxon>Pezizales</taxon>
        <taxon>Tuberaceae</taxon>
        <taxon>Choiromyces</taxon>
    </lineage>
</organism>
<dbReference type="AlphaFoldDB" id="A0A3N4JYH4"/>
<dbReference type="PANTHER" id="PTHR40625:SF2">
    <property type="entry name" value="GTP-BINDING PROTEIN ESDC"/>
    <property type="match status" value="1"/>
</dbReference>
<keyword evidence="3" id="KW-1185">Reference proteome</keyword>
<name>A0A3N4JYH4_9PEZI</name>
<dbReference type="InterPro" id="IPR013783">
    <property type="entry name" value="Ig-like_fold"/>
</dbReference>
<feature type="region of interest" description="Disordered" evidence="1">
    <location>
        <begin position="193"/>
        <end position="232"/>
    </location>
</feature>
<reference evidence="2 3" key="1">
    <citation type="journal article" date="2018" name="Nat. Ecol. Evol.">
        <title>Pezizomycetes genomes reveal the molecular basis of ectomycorrhizal truffle lifestyle.</title>
        <authorList>
            <person name="Murat C."/>
            <person name="Payen T."/>
            <person name="Noel B."/>
            <person name="Kuo A."/>
            <person name="Morin E."/>
            <person name="Chen J."/>
            <person name="Kohler A."/>
            <person name="Krizsan K."/>
            <person name="Balestrini R."/>
            <person name="Da Silva C."/>
            <person name="Montanini B."/>
            <person name="Hainaut M."/>
            <person name="Levati E."/>
            <person name="Barry K.W."/>
            <person name="Belfiori B."/>
            <person name="Cichocki N."/>
            <person name="Clum A."/>
            <person name="Dockter R.B."/>
            <person name="Fauchery L."/>
            <person name="Guy J."/>
            <person name="Iotti M."/>
            <person name="Le Tacon F."/>
            <person name="Lindquist E.A."/>
            <person name="Lipzen A."/>
            <person name="Malagnac F."/>
            <person name="Mello A."/>
            <person name="Molinier V."/>
            <person name="Miyauchi S."/>
            <person name="Poulain J."/>
            <person name="Riccioni C."/>
            <person name="Rubini A."/>
            <person name="Sitrit Y."/>
            <person name="Splivallo R."/>
            <person name="Traeger S."/>
            <person name="Wang M."/>
            <person name="Zifcakova L."/>
            <person name="Wipf D."/>
            <person name="Zambonelli A."/>
            <person name="Paolocci F."/>
            <person name="Nowrousian M."/>
            <person name="Ottonello S."/>
            <person name="Baldrian P."/>
            <person name="Spatafora J.W."/>
            <person name="Henrissat B."/>
            <person name="Nagy L.G."/>
            <person name="Aury J.M."/>
            <person name="Wincker P."/>
            <person name="Grigoriev I.V."/>
            <person name="Bonfante P."/>
            <person name="Martin F.M."/>
        </authorList>
    </citation>
    <scope>NUCLEOTIDE SEQUENCE [LARGE SCALE GENOMIC DNA]</scope>
    <source>
        <strain evidence="2 3">120613-1</strain>
    </source>
</reference>
<dbReference type="EMBL" id="ML120363">
    <property type="protein sequence ID" value="RPB03380.1"/>
    <property type="molecule type" value="Genomic_DNA"/>
</dbReference>
<evidence type="ECO:0000313" key="2">
    <source>
        <dbReference type="EMBL" id="RPB03380.1"/>
    </source>
</evidence>
<dbReference type="PANTHER" id="PTHR40625">
    <property type="entry name" value="GTP-BINDING PROTEIN ESDC-RELATED"/>
    <property type="match status" value="1"/>
</dbReference>
<gene>
    <name evidence="2" type="ORF">L873DRAFT_235804</name>
</gene>
<dbReference type="STRING" id="1336337.A0A3N4JYH4"/>
<feature type="compositionally biased region" description="Polar residues" evidence="1">
    <location>
        <begin position="208"/>
        <end position="222"/>
    </location>
</feature>
<evidence type="ECO:0000313" key="3">
    <source>
        <dbReference type="Proteomes" id="UP000276215"/>
    </source>
</evidence>